<dbReference type="PROSITE" id="PS50294">
    <property type="entry name" value="WD_REPEATS_REGION"/>
    <property type="match status" value="1"/>
</dbReference>
<keyword evidence="1 7" id="KW-0853">WD repeat</keyword>
<evidence type="ECO:0000256" key="1">
    <source>
        <dbReference type="ARBA" id="ARBA00022574"/>
    </source>
</evidence>
<gene>
    <name evidence="9" type="ORF">QBC37DRAFT_307227</name>
</gene>
<dbReference type="Pfam" id="PF00400">
    <property type="entry name" value="WD40"/>
    <property type="match status" value="4"/>
</dbReference>
<feature type="region of interest" description="Disordered" evidence="8">
    <location>
        <begin position="254"/>
        <end position="285"/>
    </location>
</feature>
<comment type="caution">
    <text evidence="9">The sequence shown here is derived from an EMBL/GenBank/DDBJ whole genome shotgun (WGS) entry which is preliminary data.</text>
</comment>
<dbReference type="PROSITE" id="PS50082">
    <property type="entry name" value="WD_REPEATS_2"/>
    <property type="match status" value="1"/>
</dbReference>
<dbReference type="InterPro" id="IPR036322">
    <property type="entry name" value="WD40_repeat_dom_sf"/>
</dbReference>
<dbReference type="Proteomes" id="UP001301769">
    <property type="component" value="Unassembled WGS sequence"/>
</dbReference>
<evidence type="ECO:0000256" key="6">
    <source>
        <dbReference type="ARBA" id="ARBA00040563"/>
    </source>
</evidence>
<dbReference type="InterPro" id="IPR019775">
    <property type="entry name" value="WD40_repeat_CS"/>
</dbReference>
<comment type="function">
    <text evidence="3">Component of the ASTRA complex involved in chromatin remodeling.</text>
</comment>
<evidence type="ECO:0000256" key="5">
    <source>
        <dbReference type="ARBA" id="ARBA00038749"/>
    </source>
</evidence>
<reference evidence="9" key="2">
    <citation type="submission" date="2023-05" db="EMBL/GenBank/DDBJ databases">
        <authorList>
            <consortium name="Lawrence Berkeley National Laboratory"/>
            <person name="Steindorff A."/>
            <person name="Hensen N."/>
            <person name="Bonometti L."/>
            <person name="Westerberg I."/>
            <person name="Brannstrom I.O."/>
            <person name="Guillou S."/>
            <person name="Cros-Aarteil S."/>
            <person name="Calhoun S."/>
            <person name="Haridas S."/>
            <person name="Kuo A."/>
            <person name="Mondo S."/>
            <person name="Pangilinan J."/>
            <person name="Riley R."/>
            <person name="Labutti K."/>
            <person name="Andreopoulos B."/>
            <person name="Lipzen A."/>
            <person name="Chen C."/>
            <person name="Yanf M."/>
            <person name="Daum C."/>
            <person name="Ng V."/>
            <person name="Clum A."/>
            <person name="Ohm R."/>
            <person name="Martin F."/>
            <person name="Silar P."/>
            <person name="Natvig D."/>
            <person name="Lalanne C."/>
            <person name="Gautier V."/>
            <person name="Ament-Velasquez S.L."/>
            <person name="Kruys A."/>
            <person name="Hutchinson M.I."/>
            <person name="Powell A.J."/>
            <person name="Barry K."/>
            <person name="Miller A.N."/>
            <person name="Grigoriev I.V."/>
            <person name="Debuchy R."/>
            <person name="Gladieux P."/>
            <person name="Thoren M.H."/>
            <person name="Johannesson H."/>
        </authorList>
    </citation>
    <scope>NUCLEOTIDE SEQUENCE</scope>
    <source>
        <strain evidence="9">PSN293</strain>
    </source>
</reference>
<evidence type="ECO:0000313" key="9">
    <source>
        <dbReference type="EMBL" id="KAK4217736.1"/>
    </source>
</evidence>
<feature type="compositionally biased region" description="Polar residues" evidence="8">
    <location>
        <begin position="257"/>
        <end position="268"/>
    </location>
</feature>
<feature type="region of interest" description="Disordered" evidence="8">
    <location>
        <begin position="385"/>
        <end position="415"/>
    </location>
</feature>
<keyword evidence="2" id="KW-0677">Repeat</keyword>
<feature type="compositionally biased region" description="Basic and acidic residues" evidence="8">
    <location>
        <begin position="399"/>
        <end position="413"/>
    </location>
</feature>
<dbReference type="PANTHER" id="PTHR19854">
    <property type="entry name" value="TRANSDUCIN BETA-LIKE 3"/>
    <property type="match status" value="1"/>
</dbReference>
<accession>A0AAN6YFL7</accession>
<dbReference type="EMBL" id="MU858057">
    <property type="protein sequence ID" value="KAK4217736.1"/>
    <property type="molecule type" value="Genomic_DNA"/>
</dbReference>
<keyword evidence="10" id="KW-1185">Reference proteome</keyword>
<evidence type="ECO:0000313" key="10">
    <source>
        <dbReference type="Proteomes" id="UP001301769"/>
    </source>
</evidence>
<evidence type="ECO:0000256" key="3">
    <source>
        <dbReference type="ARBA" id="ARBA00037338"/>
    </source>
</evidence>
<dbReference type="PROSITE" id="PS00678">
    <property type="entry name" value="WD_REPEATS_1"/>
    <property type="match status" value="2"/>
</dbReference>
<dbReference type="SMART" id="SM00320">
    <property type="entry name" value="WD40"/>
    <property type="match status" value="5"/>
</dbReference>
<organism evidence="9 10">
    <name type="scientific">Rhypophila decipiens</name>
    <dbReference type="NCBI Taxonomy" id="261697"/>
    <lineage>
        <taxon>Eukaryota</taxon>
        <taxon>Fungi</taxon>
        <taxon>Dikarya</taxon>
        <taxon>Ascomycota</taxon>
        <taxon>Pezizomycotina</taxon>
        <taxon>Sordariomycetes</taxon>
        <taxon>Sordariomycetidae</taxon>
        <taxon>Sordariales</taxon>
        <taxon>Naviculisporaceae</taxon>
        <taxon>Rhypophila</taxon>
    </lineage>
</organism>
<dbReference type="PANTHER" id="PTHR19854:SF1">
    <property type="entry name" value="GUANINE NUCLEOTIDE-BINDING PROTEIN SUBUNIT BETA-LIKE PROTEIN 1"/>
    <property type="match status" value="1"/>
</dbReference>
<dbReference type="InterPro" id="IPR001680">
    <property type="entry name" value="WD40_rpt"/>
</dbReference>
<evidence type="ECO:0000256" key="4">
    <source>
        <dbReference type="ARBA" id="ARBA00037931"/>
    </source>
</evidence>
<dbReference type="SUPFAM" id="SSF50978">
    <property type="entry name" value="WD40 repeat-like"/>
    <property type="match status" value="1"/>
</dbReference>
<dbReference type="AlphaFoldDB" id="A0AAN6YFL7"/>
<proteinExistence type="inferred from homology"/>
<dbReference type="InterPro" id="IPR015943">
    <property type="entry name" value="WD40/YVTN_repeat-like_dom_sf"/>
</dbReference>
<evidence type="ECO:0000256" key="7">
    <source>
        <dbReference type="PROSITE-ProRule" id="PRU00221"/>
    </source>
</evidence>
<sequence>MASEARPAQPKSILRGHKAQIHATAFIRRNERLVTGDADGFVVVWDLTIMRPRAVWRPHTNAILGISGWGPDKIITHGRDNKLIVWKLGVDDEARMSTALPLDPSTDSRQDPWMLYMLEVNTMNFCSFSSCPFLQGSGDAGSELLVAVPNTLASEAIDIYHLPSPARRYTVKLGDKNGMVMAVSISDHSSGTTLIAGYENGVVIAAHFTPETGAWTVEYRAQAHSQPILSLDISPSRDFFITSGADATIAKHPFPAQTISQRTDSGNSEAPPAAPNTNATNEAKGAKPRSLLAEALQNVPQPTTTPQARISPGTQVQTEPIKVVNTKHAGQQSLRIRSDGRVFATAGWDNKIRIYSTKTLKEVAVLKWHQAGCYAVAFAEIDPPPADGADKQSMPQDNASEKTQDAKSQDAKQEAGSLTVIPKVIEMTVREKRIKEVMSAHWLAAGSKDCKVSLWDVF</sequence>
<feature type="compositionally biased region" description="Low complexity" evidence="8">
    <location>
        <begin position="269"/>
        <end position="283"/>
    </location>
</feature>
<evidence type="ECO:0000256" key="2">
    <source>
        <dbReference type="ARBA" id="ARBA00022737"/>
    </source>
</evidence>
<evidence type="ECO:0000256" key="8">
    <source>
        <dbReference type="SAM" id="MobiDB-lite"/>
    </source>
</evidence>
<protein>
    <recommendedName>
        <fullName evidence="6">ASTRA-associated protein 1</fullName>
    </recommendedName>
</protein>
<dbReference type="Gene3D" id="2.130.10.10">
    <property type="entry name" value="YVTN repeat-like/Quinoprotein amine dehydrogenase"/>
    <property type="match status" value="2"/>
</dbReference>
<reference evidence="9" key="1">
    <citation type="journal article" date="2023" name="Mol. Phylogenet. Evol.">
        <title>Genome-scale phylogeny and comparative genomics of the fungal order Sordariales.</title>
        <authorList>
            <person name="Hensen N."/>
            <person name="Bonometti L."/>
            <person name="Westerberg I."/>
            <person name="Brannstrom I.O."/>
            <person name="Guillou S."/>
            <person name="Cros-Aarteil S."/>
            <person name="Calhoun S."/>
            <person name="Haridas S."/>
            <person name="Kuo A."/>
            <person name="Mondo S."/>
            <person name="Pangilinan J."/>
            <person name="Riley R."/>
            <person name="LaButti K."/>
            <person name="Andreopoulos B."/>
            <person name="Lipzen A."/>
            <person name="Chen C."/>
            <person name="Yan M."/>
            <person name="Daum C."/>
            <person name="Ng V."/>
            <person name="Clum A."/>
            <person name="Steindorff A."/>
            <person name="Ohm R.A."/>
            <person name="Martin F."/>
            <person name="Silar P."/>
            <person name="Natvig D.O."/>
            <person name="Lalanne C."/>
            <person name="Gautier V."/>
            <person name="Ament-Velasquez S.L."/>
            <person name="Kruys A."/>
            <person name="Hutchinson M.I."/>
            <person name="Powell A.J."/>
            <person name="Barry K."/>
            <person name="Miller A.N."/>
            <person name="Grigoriev I.V."/>
            <person name="Debuchy R."/>
            <person name="Gladieux P."/>
            <person name="Hiltunen Thoren M."/>
            <person name="Johannesson H."/>
        </authorList>
    </citation>
    <scope>NUCLEOTIDE SEQUENCE</scope>
    <source>
        <strain evidence="9">PSN293</strain>
    </source>
</reference>
<name>A0AAN6YFL7_9PEZI</name>
<comment type="subunit">
    <text evidence="5">Component of the ASTRA chromatin remodeling machinery complex.</text>
</comment>
<comment type="similarity">
    <text evidence="4">Belongs to the WD repeat ASA1 family.</text>
</comment>
<feature type="repeat" description="WD" evidence="7">
    <location>
        <begin position="14"/>
        <end position="47"/>
    </location>
</feature>